<evidence type="ECO:0000313" key="5">
    <source>
        <dbReference type="EMBL" id="KAK4102362.1"/>
    </source>
</evidence>
<dbReference type="PANTHER" id="PTHR46910">
    <property type="entry name" value="TRANSCRIPTION FACTOR PDR1"/>
    <property type="match status" value="1"/>
</dbReference>
<dbReference type="CDD" id="cd00067">
    <property type="entry name" value="GAL4"/>
    <property type="match status" value="1"/>
</dbReference>
<dbReference type="InterPro" id="IPR036864">
    <property type="entry name" value="Zn2-C6_fun-type_DNA-bd_sf"/>
</dbReference>
<reference evidence="5" key="2">
    <citation type="submission" date="2023-05" db="EMBL/GenBank/DDBJ databases">
        <authorList>
            <consortium name="Lawrence Berkeley National Laboratory"/>
            <person name="Steindorff A."/>
            <person name="Hensen N."/>
            <person name="Bonometti L."/>
            <person name="Westerberg I."/>
            <person name="Brannstrom I.O."/>
            <person name="Guillou S."/>
            <person name="Cros-Aarteil S."/>
            <person name="Calhoun S."/>
            <person name="Haridas S."/>
            <person name="Kuo A."/>
            <person name="Mondo S."/>
            <person name="Pangilinan J."/>
            <person name="Riley R."/>
            <person name="Labutti K."/>
            <person name="Andreopoulos B."/>
            <person name="Lipzen A."/>
            <person name="Chen C."/>
            <person name="Yanf M."/>
            <person name="Daum C."/>
            <person name="Ng V."/>
            <person name="Clum A."/>
            <person name="Ohm R."/>
            <person name="Martin F."/>
            <person name="Silar P."/>
            <person name="Natvig D."/>
            <person name="Lalanne C."/>
            <person name="Gautier V."/>
            <person name="Ament-Velasquez S.L."/>
            <person name="Kruys A."/>
            <person name="Hutchinson M.I."/>
            <person name="Powell A.J."/>
            <person name="Barry K."/>
            <person name="Miller A.N."/>
            <person name="Grigoriev I.V."/>
            <person name="Debuchy R."/>
            <person name="Gladieux P."/>
            <person name="Thoren M.H."/>
            <person name="Johannesson H."/>
        </authorList>
    </citation>
    <scope>NUCLEOTIDE SEQUENCE</scope>
    <source>
        <strain evidence="5">CBS 757.83</strain>
    </source>
</reference>
<dbReference type="GO" id="GO:0003677">
    <property type="term" value="F:DNA binding"/>
    <property type="evidence" value="ECO:0007669"/>
    <property type="project" value="InterPro"/>
</dbReference>
<dbReference type="InterPro" id="IPR007219">
    <property type="entry name" value="XnlR_reg_dom"/>
</dbReference>
<feature type="region of interest" description="Disordered" evidence="3">
    <location>
        <begin position="100"/>
        <end position="120"/>
    </location>
</feature>
<keyword evidence="2" id="KW-0539">Nucleus</keyword>
<dbReference type="GO" id="GO:0006351">
    <property type="term" value="P:DNA-templated transcription"/>
    <property type="evidence" value="ECO:0007669"/>
    <property type="project" value="InterPro"/>
</dbReference>
<organism evidence="5 6">
    <name type="scientific">Parathielavia hyrcaniae</name>
    <dbReference type="NCBI Taxonomy" id="113614"/>
    <lineage>
        <taxon>Eukaryota</taxon>
        <taxon>Fungi</taxon>
        <taxon>Dikarya</taxon>
        <taxon>Ascomycota</taxon>
        <taxon>Pezizomycotina</taxon>
        <taxon>Sordariomycetes</taxon>
        <taxon>Sordariomycetidae</taxon>
        <taxon>Sordariales</taxon>
        <taxon>Chaetomiaceae</taxon>
        <taxon>Parathielavia</taxon>
    </lineage>
</organism>
<evidence type="ECO:0000256" key="2">
    <source>
        <dbReference type="ARBA" id="ARBA00023242"/>
    </source>
</evidence>
<dbReference type="InterPro" id="IPR050987">
    <property type="entry name" value="AtrR-like"/>
</dbReference>
<dbReference type="GO" id="GO:0000981">
    <property type="term" value="F:DNA-binding transcription factor activity, RNA polymerase II-specific"/>
    <property type="evidence" value="ECO:0007669"/>
    <property type="project" value="InterPro"/>
</dbReference>
<feature type="compositionally biased region" description="Low complexity" evidence="3">
    <location>
        <begin position="102"/>
        <end position="117"/>
    </location>
</feature>
<name>A0AAN6Q2F3_9PEZI</name>
<dbReference type="CDD" id="cd12148">
    <property type="entry name" value="fungal_TF_MHR"/>
    <property type="match status" value="1"/>
</dbReference>
<dbReference type="Proteomes" id="UP001305647">
    <property type="component" value="Unassembled WGS sequence"/>
</dbReference>
<dbReference type="GO" id="GO:0008270">
    <property type="term" value="F:zinc ion binding"/>
    <property type="evidence" value="ECO:0007669"/>
    <property type="project" value="InterPro"/>
</dbReference>
<dbReference type="PROSITE" id="PS50048">
    <property type="entry name" value="ZN2_CY6_FUNGAL_2"/>
    <property type="match status" value="1"/>
</dbReference>
<evidence type="ECO:0000256" key="3">
    <source>
        <dbReference type="SAM" id="MobiDB-lite"/>
    </source>
</evidence>
<dbReference type="SUPFAM" id="SSF57701">
    <property type="entry name" value="Zn2/Cys6 DNA-binding domain"/>
    <property type="match status" value="1"/>
</dbReference>
<keyword evidence="1" id="KW-0479">Metal-binding</keyword>
<reference evidence="5" key="1">
    <citation type="journal article" date="2023" name="Mol. Phylogenet. Evol.">
        <title>Genome-scale phylogeny and comparative genomics of the fungal order Sordariales.</title>
        <authorList>
            <person name="Hensen N."/>
            <person name="Bonometti L."/>
            <person name="Westerberg I."/>
            <person name="Brannstrom I.O."/>
            <person name="Guillou S."/>
            <person name="Cros-Aarteil S."/>
            <person name="Calhoun S."/>
            <person name="Haridas S."/>
            <person name="Kuo A."/>
            <person name="Mondo S."/>
            <person name="Pangilinan J."/>
            <person name="Riley R."/>
            <person name="LaButti K."/>
            <person name="Andreopoulos B."/>
            <person name="Lipzen A."/>
            <person name="Chen C."/>
            <person name="Yan M."/>
            <person name="Daum C."/>
            <person name="Ng V."/>
            <person name="Clum A."/>
            <person name="Steindorff A."/>
            <person name="Ohm R.A."/>
            <person name="Martin F."/>
            <person name="Silar P."/>
            <person name="Natvig D.O."/>
            <person name="Lalanne C."/>
            <person name="Gautier V."/>
            <person name="Ament-Velasquez S.L."/>
            <person name="Kruys A."/>
            <person name="Hutchinson M.I."/>
            <person name="Powell A.J."/>
            <person name="Barry K."/>
            <person name="Miller A.N."/>
            <person name="Grigoriev I.V."/>
            <person name="Debuchy R."/>
            <person name="Gladieux P."/>
            <person name="Hiltunen Thoren M."/>
            <person name="Johannesson H."/>
        </authorList>
    </citation>
    <scope>NUCLEOTIDE SEQUENCE</scope>
    <source>
        <strain evidence="5">CBS 757.83</strain>
    </source>
</reference>
<evidence type="ECO:0000256" key="1">
    <source>
        <dbReference type="ARBA" id="ARBA00022723"/>
    </source>
</evidence>
<evidence type="ECO:0000313" key="6">
    <source>
        <dbReference type="Proteomes" id="UP001305647"/>
    </source>
</evidence>
<feature type="domain" description="Zn(2)-C6 fungal-type" evidence="4">
    <location>
        <begin position="16"/>
        <end position="45"/>
    </location>
</feature>
<accession>A0AAN6Q2F3</accession>
<dbReference type="InterPro" id="IPR001138">
    <property type="entry name" value="Zn2Cys6_DnaBD"/>
</dbReference>
<dbReference type="SMART" id="SM00066">
    <property type="entry name" value="GAL4"/>
    <property type="match status" value="1"/>
</dbReference>
<dbReference type="Gene3D" id="4.10.240.10">
    <property type="entry name" value="Zn(2)-C6 fungal-type DNA-binding domain"/>
    <property type="match status" value="1"/>
</dbReference>
<sequence length="768" mass="83713">MPESDQYEGDSTAKRACDQCRLRKIRCDKESPCANCRTANRACSSTGAGQRPKEARQRVLISTQYERKIDHFESRLANIENMLRDLAVSIHNRSPSVLVTESGPPGLAPGPAGSSPATRRDSADIVYGVEDDDDDDSAFEGDSSMAAQTVFASEFLENTVTRTLPPDLDPDMKSALSSLQQIVNMQNRPSPHESRFANAKPVPKGGIRELPMPPAHVVVAALRELKEVPLASFATICTFIAAENFAERCSKVYFATDDYSLMTWGVVNAGLYFLLQEKASLAQGAQGDQLLEYQALCRDNLETALVNLPLLLPARKESIEVLLFGAFYAIEISKFSVARDLNSIAATLCQTLGYHRIRGSNSTGGAAGPDSSGPKGILFWSCYLLDKALSIRSGRAPAIHDYDMTLSRCMGDDDSNGGGGGSGSVIDLPDAAWRVVLQQWISYADFLGRAYKQLYSPAALARPQEERAESARQLVQTMVNLAKEQEPLMRHTRDKVRGIKFDANSPFPMDMAILGDELMHWSALTLVYRAIPSPPGSPSTFNHECIHAARQAFALHQEYMDMAGDSLAVKAGCIRWNLIYVPFTPVIILFCHIVETSDEADLRRLADFVDSLQPVAYALGPGAAEGIAKFHRVCQVLHNVAALCVRTRRAARAQRAQQQQQQQGQDMDMDMDMTMVGENIDMYLSQLGFMPQFGAHGQGAEHHSMEAGEAASPFGGAQGGDLPSVGFGAGGAQGSELGNWFSGNTHILGLLEEDLSEFEPRMWPSMGG</sequence>
<dbReference type="Pfam" id="PF04082">
    <property type="entry name" value="Fungal_trans"/>
    <property type="match status" value="1"/>
</dbReference>
<dbReference type="Pfam" id="PF00172">
    <property type="entry name" value="Zn_clus"/>
    <property type="match status" value="1"/>
</dbReference>
<gene>
    <name evidence="5" type="ORF">N658DRAFT_566413</name>
</gene>
<keyword evidence="6" id="KW-1185">Reference proteome</keyword>
<dbReference type="SMART" id="SM00906">
    <property type="entry name" value="Fungal_trans"/>
    <property type="match status" value="1"/>
</dbReference>
<proteinExistence type="predicted"/>
<comment type="caution">
    <text evidence="5">The sequence shown here is derived from an EMBL/GenBank/DDBJ whole genome shotgun (WGS) entry which is preliminary data.</text>
</comment>
<evidence type="ECO:0000259" key="4">
    <source>
        <dbReference type="PROSITE" id="PS50048"/>
    </source>
</evidence>
<dbReference type="EMBL" id="MU863632">
    <property type="protein sequence ID" value="KAK4102362.1"/>
    <property type="molecule type" value="Genomic_DNA"/>
</dbReference>
<protein>
    <recommendedName>
        <fullName evidence="4">Zn(2)-C6 fungal-type domain-containing protein</fullName>
    </recommendedName>
</protein>
<dbReference type="PANTHER" id="PTHR46910:SF5">
    <property type="entry name" value="ZN(II)2CYS6 TRANSCRIPTION FACTOR (EUROFUNG)"/>
    <property type="match status" value="1"/>
</dbReference>
<dbReference type="PROSITE" id="PS00463">
    <property type="entry name" value="ZN2_CY6_FUNGAL_1"/>
    <property type="match status" value="1"/>
</dbReference>
<dbReference type="AlphaFoldDB" id="A0AAN6Q2F3"/>